<proteinExistence type="predicted"/>
<dbReference type="Proteomes" id="UP000252189">
    <property type="component" value="Unassembled WGS sequence"/>
</dbReference>
<dbReference type="SUPFAM" id="SSF50249">
    <property type="entry name" value="Nucleic acid-binding proteins"/>
    <property type="match status" value="1"/>
</dbReference>
<reference evidence="2 3" key="1">
    <citation type="submission" date="2018-07" db="EMBL/GenBank/DDBJ databases">
        <title>Genome sequences of Haloplanus salinus JCM 18368T.</title>
        <authorList>
            <person name="Kim Y.B."/>
            <person name="Roh S.W."/>
        </authorList>
    </citation>
    <scope>NUCLEOTIDE SEQUENCE [LARGE SCALE GENOMIC DNA]</scope>
    <source>
        <strain evidence="2 3">JCM 18368</strain>
    </source>
</reference>
<accession>A0A368N4G6</accession>
<name>A0A368N4G6_9EURY</name>
<comment type="caution">
    <text evidence="2">The sequence shown here is derived from an EMBL/GenBank/DDBJ whole genome shotgun (WGS) entry which is preliminary data.</text>
</comment>
<evidence type="ECO:0000256" key="1">
    <source>
        <dbReference type="SAM" id="MobiDB-lite"/>
    </source>
</evidence>
<gene>
    <name evidence="2" type="ORF">DU504_17140</name>
</gene>
<organism evidence="2 3">
    <name type="scientific">Haloplanus salinus</name>
    <dbReference type="NCBI Taxonomy" id="1126245"/>
    <lineage>
        <taxon>Archaea</taxon>
        <taxon>Methanobacteriati</taxon>
        <taxon>Methanobacteriota</taxon>
        <taxon>Stenosarchaea group</taxon>
        <taxon>Halobacteria</taxon>
        <taxon>Halobacteriales</taxon>
        <taxon>Haloferacaceae</taxon>
        <taxon>Haloplanus</taxon>
    </lineage>
</organism>
<dbReference type="AlphaFoldDB" id="A0A368N4G6"/>
<dbReference type="Gene3D" id="2.40.50.140">
    <property type="entry name" value="Nucleic acid-binding proteins"/>
    <property type="match status" value="1"/>
</dbReference>
<keyword evidence="3" id="KW-1185">Reference proteome</keyword>
<protein>
    <submittedName>
        <fullName evidence="2">Uncharacterized protein</fullName>
    </submittedName>
</protein>
<sequence>MRALSGLLHALVEDDTELSTSTATDGTAPESTGYTERTASKGEYGSRTEPVDGVYGHTADGDPVVAPTGRLAASRIDANWTPGDTLYDPDRAGDVAAATGTNASFLFAEQSGDQQTTFAITYDHTAGPTLVDPSGERMIGVASGLEPTMPRTASATTQEPARSRFVSVRSPRARSLDRDSGIDHELLETLPAAEQARLRRLRALDIPTDPTPEDTTEGVPTAELEVQTPDGRLTPLGDLFDEPEQFARSSLESIEYSLAVAAEMRRVTDGILTARTDPDIQPGTVELVGHAKWLANRYDEYAAQRPSPAQLAEARAERAAAAYRERIRPLVELDPDQHDQVSRMVDRLLSEAFDRVVEIRKSRLTLGIGLAQQLHDGAEPTQALLRQADAEATDPRNVLTVGNVRYTSVTSTRGRFSTQGTVLRLFEDTHPAIKQAGLLSDDTGVIKFAIWKKSEWDETRPTPDPTDDGRTLIRSHRHPELREGDVVRCEDVVKRWYNGDPTFETRRDSTLTIVDRSTDDQSAHMSGDR</sequence>
<evidence type="ECO:0000313" key="2">
    <source>
        <dbReference type="EMBL" id="RCU44464.1"/>
    </source>
</evidence>
<feature type="compositionally biased region" description="Polar residues" evidence="1">
    <location>
        <begin position="18"/>
        <end position="37"/>
    </location>
</feature>
<dbReference type="EMBL" id="QPHM01000003">
    <property type="protein sequence ID" value="RCU44464.1"/>
    <property type="molecule type" value="Genomic_DNA"/>
</dbReference>
<dbReference type="RefSeq" id="WP_114450638.1">
    <property type="nucleotide sequence ID" value="NZ_QPHM01000003.1"/>
</dbReference>
<evidence type="ECO:0000313" key="3">
    <source>
        <dbReference type="Proteomes" id="UP000252189"/>
    </source>
</evidence>
<dbReference type="OrthoDB" id="301922at2157"/>
<feature type="region of interest" description="Disordered" evidence="1">
    <location>
        <begin position="16"/>
        <end position="58"/>
    </location>
</feature>
<dbReference type="InterPro" id="IPR012340">
    <property type="entry name" value="NA-bd_OB-fold"/>
</dbReference>
<feature type="compositionally biased region" description="Basic and acidic residues" evidence="1">
    <location>
        <begin position="38"/>
        <end position="50"/>
    </location>
</feature>